<comment type="caution">
    <text evidence="1">The sequence shown here is derived from an EMBL/GenBank/DDBJ whole genome shotgun (WGS) entry which is preliminary data.</text>
</comment>
<protein>
    <recommendedName>
        <fullName evidence="3">Tetratricopeptide repeat protein</fullName>
    </recommendedName>
</protein>
<dbReference type="GeneID" id="43177309"/>
<dbReference type="InterPro" id="IPR011990">
    <property type="entry name" value="TPR-like_helical_dom_sf"/>
</dbReference>
<proteinExistence type="predicted"/>
<name>A0ABU9GDV2_COBMA</name>
<keyword evidence="2" id="KW-1185">Reference proteome</keyword>
<sequence length="229" mass="24782">MPIPSSLRRTRRATHRVYQLMLSGGMALGITLAGMTGVQAAEGDDAVFGLMKRWAQVNYQSSGDAQETGMEALGKEVRALADQYPDNAHVLTWEGIILASWAKARGGLGALDLAKEAKATLEQAIKLDPRGDNASAYVTLGALYDKAPGWPVGFGDDDKAGEVLRQGLAVNPQGMDTNFYYADYLASEGRKAEALKHARLALKGPARPNRELADQELKREIKALITRLE</sequence>
<dbReference type="Proteomes" id="UP001378242">
    <property type="component" value="Unassembled WGS sequence"/>
</dbReference>
<dbReference type="SUPFAM" id="SSF48452">
    <property type="entry name" value="TPR-like"/>
    <property type="match status" value="1"/>
</dbReference>
<reference evidence="1 2" key="1">
    <citation type="submission" date="2024-02" db="EMBL/GenBank/DDBJ databases">
        <title>Bacteria isolated from the canopy kelp, Nereocystis luetkeana.</title>
        <authorList>
            <person name="Pfister C.A."/>
            <person name="Younker I.T."/>
            <person name="Light S.H."/>
        </authorList>
    </citation>
    <scope>NUCLEOTIDE SEQUENCE [LARGE SCALE GENOMIC DNA]</scope>
    <source>
        <strain evidence="1 2">TI.5.07</strain>
    </source>
</reference>
<dbReference type="RefSeq" id="WP_077374285.1">
    <property type="nucleotide sequence ID" value="NZ_CP017114.1"/>
</dbReference>
<evidence type="ECO:0000313" key="2">
    <source>
        <dbReference type="Proteomes" id="UP001378242"/>
    </source>
</evidence>
<evidence type="ECO:0008006" key="3">
    <source>
        <dbReference type="Google" id="ProtNLM"/>
    </source>
</evidence>
<gene>
    <name evidence="1" type="ORF">V6243_07395</name>
</gene>
<dbReference type="EMBL" id="JBAKAP010000006">
    <property type="protein sequence ID" value="MEL0616656.1"/>
    <property type="molecule type" value="Genomic_DNA"/>
</dbReference>
<dbReference type="Gene3D" id="1.25.40.10">
    <property type="entry name" value="Tetratricopeptide repeat domain"/>
    <property type="match status" value="1"/>
</dbReference>
<accession>A0ABU9GDV2</accession>
<evidence type="ECO:0000313" key="1">
    <source>
        <dbReference type="EMBL" id="MEL0616656.1"/>
    </source>
</evidence>
<organism evidence="1 2">
    <name type="scientific">Cobetia marina</name>
    <name type="common">Deleya marina</name>
    <dbReference type="NCBI Taxonomy" id="28258"/>
    <lineage>
        <taxon>Bacteria</taxon>
        <taxon>Pseudomonadati</taxon>
        <taxon>Pseudomonadota</taxon>
        <taxon>Gammaproteobacteria</taxon>
        <taxon>Oceanospirillales</taxon>
        <taxon>Halomonadaceae</taxon>
        <taxon>Cobetia</taxon>
    </lineage>
</organism>